<evidence type="ECO:0000256" key="1">
    <source>
        <dbReference type="ARBA" id="ARBA00004496"/>
    </source>
</evidence>
<accession>A0A2M6X049</accession>
<proteinExistence type="predicted"/>
<dbReference type="GO" id="GO:0005737">
    <property type="term" value="C:cytoplasm"/>
    <property type="evidence" value="ECO:0007669"/>
    <property type="project" value="UniProtKB-SubCell"/>
</dbReference>
<gene>
    <name evidence="4" type="ORF">COT71_01020</name>
</gene>
<organism evidence="4 5">
    <name type="scientific">Candidatus Andersenbacteria bacterium CG10_big_fil_rev_8_21_14_0_10_54_11</name>
    <dbReference type="NCBI Taxonomy" id="1974485"/>
    <lineage>
        <taxon>Bacteria</taxon>
        <taxon>Candidatus Anderseniibacteriota</taxon>
    </lineage>
</organism>
<feature type="non-terminal residue" evidence="4">
    <location>
        <position position="114"/>
    </location>
</feature>
<dbReference type="NCBIfam" id="NF012200">
    <property type="entry name" value="choice_anch_D"/>
    <property type="match status" value="1"/>
</dbReference>
<reference evidence="5" key="1">
    <citation type="submission" date="2017-09" db="EMBL/GenBank/DDBJ databases">
        <title>Depth-based differentiation of microbial function through sediment-hosted aquifers and enrichment of novel symbionts in the deep terrestrial subsurface.</title>
        <authorList>
            <person name="Probst A.J."/>
            <person name="Ladd B."/>
            <person name="Jarett J.K."/>
            <person name="Geller-Mcgrath D.E."/>
            <person name="Sieber C.M.K."/>
            <person name="Emerson J.B."/>
            <person name="Anantharaman K."/>
            <person name="Thomas B.C."/>
            <person name="Malmstrom R."/>
            <person name="Stieglmeier M."/>
            <person name="Klingl A."/>
            <person name="Woyke T."/>
            <person name="Ryan C.M."/>
            <person name="Banfield J.F."/>
        </authorList>
    </citation>
    <scope>NUCLEOTIDE SEQUENCE [LARGE SCALE GENOMIC DNA]</scope>
</reference>
<dbReference type="EMBL" id="PEZP01000011">
    <property type="protein sequence ID" value="PIT98377.1"/>
    <property type="molecule type" value="Genomic_DNA"/>
</dbReference>
<evidence type="ECO:0000256" key="2">
    <source>
        <dbReference type="ARBA" id="ARBA00022490"/>
    </source>
</evidence>
<dbReference type="InterPro" id="IPR031549">
    <property type="entry name" value="ASH"/>
</dbReference>
<evidence type="ECO:0000259" key="3">
    <source>
        <dbReference type="Pfam" id="PF15780"/>
    </source>
</evidence>
<comment type="caution">
    <text evidence="4">The sequence shown here is derived from an EMBL/GenBank/DDBJ whole genome shotgun (WGS) entry which is preliminary data.</text>
</comment>
<evidence type="ECO:0000313" key="5">
    <source>
        <dbReference type="Proteomes" id="UP000230731"/>
    </source>
</evidence>
<name>A0A2M6X049_9BACT</name>
<keyword evidence="2" id="KW-0963">Cytoplasm</keyword>
<dbReference type="InterPro" id="IPR013783">
    <property type="entry name" value="Ig-like_fold"/>
</dbReference>
<dbReference type="InterPro" id="IPR008962">
    <property type="entry name" value="PapD-like_sf"/>
</dbReference>
<protein>
    <submittedName>
        <fullName evidence="4">Coagulation factor protein</fullName>
    </submittedName>
</protein>
<dbReference type="Gene3D" id="2.60.40.10">
    <property type="entry name" value="Immunoglobulins"/>
    <property type="match status" value="1"/>
</dbReference>
<sequence length="114" mass="11166">MTVSHNAAGSPATISVSGKGTAPVLALSATSLIFSDAQVNTSGTRTLTISNAGDADLHIAGIASSDTSFTASPPSFTVNPNNSQAVTVTFRPLAIGPKSGALTIAHDAAGSPST</sequence>
<comment type="subcellular location">
    <subcellularLocation>
        <location evidence="1">Cytoplasm</location>
    </subcellularLocation>
</comment>
<dbReference type="Proteomes" id="UP000230731">
    <property type="component" value="Unassembled WGS sequence"/>
</dbReference>
<dbReference type="SUPFAM" id="SSF49354">
    <property type="entry name" value="PapD-like"/>
    <property type="match status" value="1"/>
</dbReference>
<dbReference type="Pfam" id="PF15780">
    <property type="entry name" value="ASH"/>
    <property type="match status" value="1"/>
</dbReference>
<dbReference type="AlphaFoldDB" id="A0A2M6X049"/>
<evidence type="ECO:0000313" key="4">
    <source>
        <dbReference type="EMBL" id="PIT98377.1"/>
    </source>
</evidence>
<feature type="domain" description="Abnormal spindle-like microcephaly-associated protein ASH" evidence="3">
    <location>
        <begin position="24"/>
        <end position="113"/>
    </location>
</feature>